<feature type="domain" description="ABC transporter" evidence="18">
    <location>
        <begin position="32"/>
        <end position="274"/>
    </location>
</feature>
<dbReference type="GO" id="GO:0005524">
    <property type="term" value="F:ATP binding"/>
    <property type="evidence" value="ECO:0007669"/>
    <property type="project" value="UniProtKB-KW"/>
</dbReference>
<gene>
    <name evidence="19" type="ORF">JMJ56_14490</name>
</gene>
<comment type="function">
    <text evidence="12">Part of the ABC transporter complex GsiABCD involved in glutathione import. Responsible for energy coupling to the transport system.</text>
</comment>
<organism evidence="19 20">
    <name type="scientific">Belnapia arida</name>
    <dbReference type="NCBI Taxonomy" id="2804533"/>
    <lineage>
        <taxon>Bacteria</taxon>
        <taxon>Pseudomonadati</taxon>
        <taxon>Pseudomonadota</taxon>
        <taxon>Alphaproteobacteria</taxon>
        <taxon>Acetobacterales</taxon>
        <taxon>Roseomonadaceae</taxon>
        <taxon>Belnapia</taxon>
    </lineage>
</organism>
<evidence type="ECO:0000256" key="17">
    <source>
        <dbReference type="SAM" id="MobiDB-lite"/>
    </source>
</evidence>
<dbReference type="SMART" id="SM00382">
    <property type="entry name" value="AAA"/>
    <property type="match status" value="1"/>
</dbReference>
<evidence type="ECO:0000256" key="3">
    <source>
        <dbReference type="ARBA" id="ARBA00022448"/>
    </source>
</evidence>
<dbReference type="PROSITE" id="PS00211">
    <property type="entry name" value="ABC_TRANSPORTER_1"/>
    <property type="match status" value="1"/>
</dbReference>
<comment type="subcellular location">
    <subcellularLocation>
        <location evidence="1">Cell inner membrane</location>
        <topology evidence="1">Peripheral membrane protein</topology>
    </subcellularLocation>
</comment>
<dbReference type="Pfam" id="PF08352">
    <property type="entry name" value="oligo_HPY"/>
    <property type="match status" value="1"/>
</dbReference>
<evidence type="ECO:0000256" key="12">
    <source>
        <dbReference type="ARBA" id="ARBA00037530"/>
    </source>
</evidence>
<reference evidence="19 20" key="1">
    <citation type="submission" date="2021-01" db="EMBL/GenBank/DDBJ databases">
        <title>Belnapia mucosa sp. nov. and Belnapia arida sp. nov., isolated from the Tabernas Desert (Almeria, Spain).</title>
        <authorList>
            <person name="Molina-Menor E."/>
            <person name="Vidal-Verdu A."/>
            <person name="Calonge A."/>
            <person name="Satari L."/>
            <person name="Pereto J."/>
            <person name="Porcar M."/>
        </authorList>
    </citation>
    <scope>NUCLEOTIDE SEQUENCE [LARGE SCALE GENOMIC DNA]</scope>
    <source>
        <strain evidence="19 20">T18</strain>
    </source>
</reference>
<keyword evidence="20" id="KW-1185">Reference proteome</keyword>
<comment type="subunit">
    <text evidence="2">The complex is composed of two ATP-binding proteins (GsiA), two transmembrane proteins (GsiC and GsiD) and a solute-binding protein (GsiB).</text>
</comment>
<evidence type="ECO:0000259" key="18">
    <source>
        <dbReference type="PROSITE" id="PS50893"/>
    </source>
</evidence>
<dbReference type="EC" id="7.4.2.10" evidence="14"/>
<comment type="similarity">
    <text evidence="13">Belongs to the ABC transporter superfamily. Glutathione importer (TC 3.A.1.5.11) family.</text>
</comment>
<evidence type="ECO:0000256" key="4">
    <source>
        <dbReference type="ARBA" id="ARBA00022475"/>
    </source>
</evidence>
<keyword evidence="4" id="KW-1003">Cell membrane</keyword>
<dbReference type="InterPro" id="IPR013563">
    <property type="entry name" value="Oligopep_ABC_C"/>
</dbReference>
<dbReference type="NCBIfam" id="TIGR01727">
    <property type="entry name" value="oligo_HPY"/>
    <property type="match status" value="1"/>
</dbReference>
<sequence>MSASPGTSPALDRGGPAQPLLLLSGLKKHFPIRSGLFGATVATVRAVDGVSFAVRKGETLGIVGESGCGKSTTARLLMRLMEPDAGSMVFDGEGVGQNAQTGGITLKEYRRQVQMVFQDSYASLNPRLPIEESIAFAPKVHGVSASEARGRAHEILAAVGLAPASFARRYPHELSGGQRQRVNIARALALQPRLILLDEPVSALDKSVEAQVLNLLVDLKAKFGLTYVFISHDLNVVQYISDRVLVMYLGQVVEQGPVEAIYDRPAHPYTRALLASRPSMDPGMRRTEPPLTGDPPNPINPPSGCRFRTRCPFAEGICAEREPVHSALGGGHEAACHMAEPGSGHSQAGRLAA</sequence>
<dbReference type="Gene3D" id="3.40.50.300">
    <property type="entry name" value="P-loop containing nucleotide triphosphate hydrolases"/>
    <property type="match status" value="1"/>
</dbReference>
<evidence type="ECO:0000313" key="19">
    <source>
        <dbReference type="EMBL" id="MBL6079224.1"/>
    </source>
</evidence>
<evidence type="ECO:0000256" key="1">
    <source>
        <dbReference type="ARBA" id="ARBA00004417"/>
    </source>
</evidence>
<keyword evidence="7" id="KW-0547">Nucleotide-binding</keyword>
<accession>A0ABS1U5N8</accession>
<evidence type="ECO:0000256" key="6">
    <source>
        <dbReference type="ARBA" id="ARBA00022737"/>
    </source>
</evidence>
<dbReference type="PROSITE" id="PS50893">
    <property type="entry name" value="ABC_TRANSPORTER_2"/>
    <property type="match status" value="1"/>
</dbReference>
<proteinExistence type="inferred from homology"/>
<evidence type="ECO:0000256" key="11">
    <source>
        <dbReference type="ARBA" id="ARBA00023136"/>
    </source>
</evidence>
<keyword evidence="11" id="KW-0472">Membrane</keyword>
<dbReference type="PANTHER" id="PTHR43776">
    <property type="entry name" value="TRANSPORT ATP-BINDING PROTEIN"/>
    <property type="match status" value="1"/>
</dbReference>
<dbReference type="PANTHER" id="PTHR43776:SF15">
    <property type="entry name" value="GLUTATHIONE IMPORT ATP-BINDING PROTEIN GSIA"/>
    <property type="match status" value="1"/>
</dbReference>
<keyword evidence="8" id="KW-0378">Hydrolase</keyword>
<dbReference type="Proteomes" id="UP000660885">
    <property type="component" value="Unassembled WGS sequence"/>
</dbReference>
<dbReference type="InterPro" id="IPR050319">
    <property type="entry name" value="ABC_transp_ATP-bind"/>
</dbReference>
<dbReference type="EMBL" id="JAETWB010000006">
    <property type="protein sequence ID" value="MBL6079224.1"/>
    <property type="molecule type" value="Genomic_DNA"/>
</dbReference>
<evidence type="ECO:0000256" key="15">
    <source>
        <dbReference type="ARBA" id="ARBA00041187"/>
    </source>
</evidence>
<dbReference type="Pfam" id="PF00005">
    <property type="entry name" value="ABC_tran"/>
    <property type="match status" value="1"/>
</dbReference>
<comment type="catalytic activity">
    <reaction evidence="16">
        <text>glutathione(out) + ATP + H2O = glutathione(in) + ADP + phosphate + H(+)</text>
        <dbReference type="Rhea" id="RHEA:29791"/>
        <dbReference type="ChEBI" id="CHEBI:15377"/>
        <dbReference type="ChEBI" id="CHEBI:15378"/>
        <dbReference type="ChEBI" id="CHEBI:30616"/>
        <dbReference type="ChEBI" id="CHEBI:43474"/>
        <dbReference type="ChEBI" id="CHEBI:57925"/>
        <dbReference type="ChEBI" id="CHEBI:456216"/>
        <dbReference type="EC" id="7.4.2.10"/>
    </reaction>
</comment>
<dbReference type="InterPro" id="IPR017871">
    <property type="entry name" value="ABC_transporter-like_CS"/>
</dbReference>
<dbReference type="InterPro" id="IPR003439">
    <property type="entry name" value="ABC_transporter-like_ATP-bd"/>
</dbReference>
<comment type="caution">
    <text evidence="19">The sequence shown here is derived from an EMBL/GenBank/DDBJ whole genome shotgun (WGS) entry which is preliminary data.</text>
</comment>
<evidence type="ECO:0000256" key="13">
    <source>
        <dbReference type="ARBA" id="ARBA00038416"/>
    </source>
</evidence>
<evidence type="ECO:0000256" key="5">
    <source>
        <dbReference type="ARBA" id="ARBA00022519"/>
    </source>
</evidence>
<keyword evidence="5" id="KW-0997">Cell inner membrane</keyword>
<evidence type="ECO:0000256" key="14">
    <source>
        <dbReference type="ARBA" id="ARBA00039050"/>
    </source>
</evidence>
<evidence type="ECO:0000256" key="10">
    <source>
        <dbReference type="ARBA" id="ARBA00022967"/>
    </source>
</evidence>
<keyword evidence="9 19" id="KW-0067">ATP-binding</keyword>
<dbReference type="SUPFAM" id="SSF52540">
    <property type="entry name" value="P-loop containing nucleoside triphosphate hydrolases"/>
    <property type="match status" value="1"/>
</dbReference>
<evidence type="ECO:0000256" key="9">
    <source>
        <dbReference type="ARBA" id="ARBA00022840"/>
    </source>
</evidence>
<evidence type="ECO:0000256" key="2">
    <source>
        <dbReference type="ARBA" id="ARBA00011469"/>
    </source>
</evidence>
<evidence type="ECO:0000256" key="8">
    <source>
        <dbReference type="ARBA" id="ARBA00022801"/>
    </source>
</evidence>
<evidence type="ECO:0000313" key="20">
    <source>
        <dbReference type="Proteomes" id="UP000660885"/>
    </source>
</evidence>
<evidence type="ECO:0000256" key="7">
    <source>
        <dbReference type="ARBA" id="ARBA00022741"/>
    </source>
</evidence>
<dbReference type="CDD" id="cd03257">
    <property type="entry name" value="ABC_NikE_OppD_transporters"/>
    <property type="match status" value="1"/>
</dbReference>
<keyword evidence="10" id="KW-1278">Translocase</keyword>
<name>A0ABS1U5N8_9PROT</name>
<protein>
    <recommendedName>
        <fullName evidence="15">Glutathione import ATP-binding protein GsiA</fullName>
        <ecNumber evidence="14">7.4.2.10</ecNumber>
    </recommendedName>
</protein>
<evidence type="ECO:0000256" key="16">
    <source>
        <dbReference type="ARBA" id="ARBA00047640"/>
    </source>
</evidence>
<keyword evidence="3" id="KW-0813">Transport</keyword>
<dbReference type="InterPro" id="IPR027417">
    <property type="entry name" value="P-loop_NTPase"/>
</dbReference>
<feature type="region of interest" description="Disordered" evidence="17">
    <location>
        <begin position="277"/>
        <end position="299"/>
    </location>
</feature>
<dbReference type="InterPro" id="IPR003593">
    <property type="entry name" value="AAA+_ATPase"/>
</dbReference>
<keyword evidence="6" id="KW-0677">Repeat</keyword>